<dbReference type="CDD" id="cd06261">
    <property type="entry name" value="TM_PBP2"/>
    <property type="match status" value="1"/>
</dbReference>
<gene>
    <name evidence="9" type="ORF">GGR28_003659</name>
</gene>
<dbReference type="GO" id="GO:0005886">
    <property type="term" value="C:plasma membrane"/>
    <property type="evidence" value="ECO:0007669"/>
    <property type="project" value="UniProtKB-SubCell"/>
</dbReference>
<keyword evidence="3" id="KW-1003">Cell membrane</keyword>
<sequence>MAQHKLLGYLTRRLLYLPLSLLLLSVLCFVLTRLTPNDPVKQRMSIEGARSSASNPATYDRQYQRLAHELGFDLPLFYFSVTNAAVPDTLHRIVDSERRRTLRTLTQRYGNWPAVEAYYHRLLDAALLPVGVDDPLAVAARKLLVHESPKYIERQLSALSTERARPLRDAYERMQREATLYRVLYPRLYWHGSSNQYHRYLLDLLRGEFGTSYIDRRPVVDKVAVAMPRTILLNGLAILLVYLLAVPLGLYMANYHGSRFDRWATLLTFVAFGVPSFWVATLLANFFTTPAFGLNIFPSVGFGSIPVGADWFTVLKIRAGDLFLPVLCLAYPSFAYVSRHLRSAALVELHKPYVLTARMKGLAGSQVLWNHVFRNAAFPLITMLGVLLPALLAGSVVIEQIFNLPGMGLLLYSSATARDWPVVTALVLINGLLTIISLTLADVGYALLDPRVRLDKSGNP</sequence>
<evidence type="ECO:0000313" key="9">
    <source>
        <dbReference type="EMBL" id="MBB4081018.1"/>
    </source>
</evidence>
<feature type="transmembrane region" description="Helical" evidence="7">
    <location>
        <begin position="15"/>
        <end position="34"/>
    </location>
</feature>
<dbReference type="EMBL" id="JACIFF010000011">
    <property type="protein sequence ID" value="MBB4081018.1"/>
    <property type="molecule type" value="Genomic_DNA"/>
</dbReference>
<dbReference type="InterPro" id="IPR035906">
    <property type="entry name" value="MetI-like_sf"/>
</dbReference>
<evidence type="ECO:0000313" key="10">
    <source>
        <dbReference type="Proteomes" id="UP000576209"/>
    </source>
</evidence>
<feature type="domain" description="ABC transmembrane type-1" evidence="8">
    <location>
        <begin position="227"/>
        <end position="441"/>
    </location>
</feature>
<feature type="transmembrane region" description="Helical" evidence="7">
    <location>
        <begin position="263"/>
        <end position="287"/>
    </location>
</feature>
<dbReference type="Pfam" id="PF00528">
    <property type="entry name" value="BPD_transp_1"/>
    <property type="match status" value="1"/>
</dbReference>
<proteinExistence type="inferred from homology"/>
<dbReference type="RefSeq" id="WP_183497246.1">
    <property type="nucleotide sequence ID" value="NZ_JACIFF010000011.1"/>
</dbReference>
<keyword evidence="2 7" id="KW-0813">Transport</keyword>
<comment type="subcellular location">
    <subcellularLocation>
        <location evidence="1 7">Cell membrane</location>
        <topology evidence="1 7">Multi-pass membrane protein</topology>
    </subcellularLocation>
</comment>
<dbReference type="PANTHER" id="PTHR30465:SF0">
    <property type="entry name" value="OLIGOPEPTIDE TRANSPORT SYSTEM PERMEASE PROTEIN APPB"/>
    <property type="match status" value="1"/>
</dbReference>
<dbReference type="PROSITE" id="PS50928">
    <property type="entry name" value="ABC_TM1"/>
    <property type="match status" value="1"/>
</dbReference>
<name>A0A840EGK3_9BACT</name>
<dbReference type="PANTHER" id="PTHR30465">
    <property type="entry name" value="INNER MEMBRANE ABC TRANSPORTER"/>
    <property type="match status" value="1"/>
</dbReference>
<feature type="transmembrane region" description="Helical" evidence="7">
    <location>
        <begin position="231"/>
        <end position="251"/>
    </location>
</feature>
<dbReference type="Proteomes" id="UP000576209">
    <property type="component" value="Unassembled WGS sequence"/>
</dbReference>
<evidence type="ECO:0000259" key="8">
    <source>
        <dbReference type="PROSITE" id="PS50928"/>
    </source>
</evidence>
<keyword evidence="6 7" id="KW-0472">Membrane</keyword>
<evidence type="ECO:0000256" key="6">
    <source>
        <dbReference type="ARBA" id="ARBA00023136"/>
    </source>
</evidence>
<evidence type="ECO:0000256" key="1">
    <source>
        <dbReference type="ARBA" id="ARBA00004651"/>
    </source>
</evidence>
<keyword evidence="5 7" id="KW-1133">Transmembrane helix</keyword>
<keyword evidence="4 7" id="KW-0812">Transmembrane</keyword>
<evidence type="ECO:0000256" key="4">
    <source>
        <dbReference type="ARBA" id="ARBA00022692"/>
    </source>
</evidence>
<evidence type="ECO:0000256" key="5">
    <source>
        <dbReference type="ARBA" id="ARBA00022989"/>
    </source>
</evidence>
<dbReference type="AlphaFoldDB" id="A0A840EGK3"/>
<dbReference type="Gene3D" id="1.10.3720.10">
    <property type="entry name" value="MetI-like"/>
    <property type="match status" value="1"/>
</dbReference>
<keyword evidence="10" id="KW-1185">Reference proteome</keyword>
<feature type="transmembrane region" description="Helical" evidence="7">
    <location>
        <begin position="422"/>
        <end position="448"/>
    </location>
</feature>
<comment type="caution">
    <text evidence="9">The sequence shown here is derived from an EMBL/GenBank/DDBJ whole genome shotgun (WGS) entry which is preliminary data.</text>
</comment>
<organism evidence="9 10">
    <name type="scientific">Neolewinella aquimaris</name>
    <dbReference type="NCBI Taxonomy" id="1835722"/>
    <lineage>
        <taxon>Bacteria</taxon>
        <taxon>Pseudomonadati</taxon>
        <taxon>Bacteroidota</taxon>
        <taxon>Saprospiria</taxon>
        <taxon>Saprospirales</taxon>
        <taxon>Lewinellaceae</taxon>
        <taxon>Neolewinella</taxon>
    </lineage>
</organism>
<feature type="transmembrane region" description="Helical" evidence="7">
    <location>
        <begin position="376"/>
        <end position="402"/>
    </location>
</feature>
<evidence type="ECO:0000256" key="3">
    <source>
        <dbReference type="ARBA" id="ARBA00022475"/>
    </source>
</evidence>
<evidence type="ECO:0000256" key="7">
    <source>
        <dbReference type="RuleBase" id="RU363032"/>
    </source>
</evidence>
<accession>A0A840EGK3</accession>
<protein>
    <submittedName>
        <fullName evidence="9">Peptide/nickel transport system permease protein</fullName>
    </submittedName>
</protein>
<evidence type="ECO:0000256" key="2">
    <source>
        <dbReference type="ARBA" id="ARBA00022448"/>
    </source>
</evidence>
<dbReference type="InterPro" id="IPR000515">
    <property type="entry name" value="MetI-like"/>
</dbReference>
<dbReference type="SUPFAM" id="SSF161098">
    <property type="entry name" value="MetI-like"/>
    <property type="match status" value="1"/>
</dbReference>
<reference evidence="9 10" key="1">
    <citation type="submission" date="2020-08" db="EMBL/GenBank/DDBJ databases">
        <title>Genomic Encyclopedia of Type Strains, Phase IV (KMG-IV): sequencing the most valuable type-strain genomes for metagenomic binning, comparative biology and taxonomic classification.</title>
        <authorList>
            <person name="Goeker M."/>
        </authorList>
    </citation>
    <scope>NUCLEOTIDE SEQUENCE [LARGE SCALE GENOMIC DNA]</scope>
    <source>
        <strain evidence="9 10">DSM 105137</strain>
    </source>
</reference>
<dbReference type="GO" id="GO:0055085">
    <property type="term" value="P:transmembrane transport"/>
    <property type="evidence" value="ECO:0007669"/>
    <property type="project" value="InterPro"/>
</dbReference>
<comment type="similarity">
    <text evidence="7">Belongs to the binding-protein-dependent transport system permease family.</text>
</comment>